<gene>
    <name evidence="1" type="ORF">MRB53_033242</name>
</gene>
<proteinExistence type="predicted"/>
<dbReference type="EMBL" id="CM056819">
    <property type="protein sequence ID" value="KAJ8624712.1"/>
    <property type="molecule type" value="Genomic_DNA"/>
</dbReference>
<evidence type="ECO:0000313" key="1">
    <source>
        <dbReference type="EMBL" id="KAJ8624712.1"/>
    </source>
</evidence>
<comment type="caution">
    <text evidence="1">The sequence shown here is derived from an EMBL/GenBank/DDBJ whole genome shotgun (WGS) entry which is preliminary data.</text>
</comment>
<name>A0ACC2KUD6_PERAE</name>
<organism evidence="1 2">
    <name type="scientific">Persea americana</name>
    <name type="common">Avocado</name>
    <dbReference type="NCBI Taxonomy" id="3435"/>
    <lineage>
        <taxon>Eukaryota</taxon>
        <taxon>Viridiplantae</taxon>
        <taxon>Streptophyta</taxon>
        <taxon>Embryophyta</taxon>
        <taxon>Tracheophyta</taxon>
        <taxon>Spermatophyta</taxon>
        <taxon>Magnoliopsida</taxon>
        <taxon>Magnoliidae</taxon>
        <taxon>Laurales</taxon>
        <taxon>Lauraceae</taxon>
        <taxon>Persea</taxon>
    </lineage>
</organism>
<protein>
    <submittedName>
        <fullName evidence="1">Uncharacterized protein</fullName>
    </submittedName>
</protein>
<evidence type="ECO:0000313" key="2">
    <source>
        <dbReference type="Proteomes" id="UP001234297"/>
    </source>
</evidence>
<keyword evidence="2" id="KW-1185">Reference proteome</keyword>
<reference evidence="1 2" key="1">
    <citation type="journal article" date="2022" name="Hortic Res">
        <title>A haplotype resolved chromosomal level avocado genome allows analysis of novel avocado genes.</title>
        <authorList>
            <person name="Nath O."/>
            <person name="Fletcher S.J."/>
            <person name="Hayward A."/>
            <person name="Shaw L.M."/>
            <person name="Masouleh A.K."/>
            <person name="Furtado A."/>
            <person name="Henry R.J."/>
            <person name="Mitter N."/>
        </authorList>
    </citation>
    <scope>NUCLEOTIDE SEQUENCE [LARGE SCALE GENOMIC DNA]</scope>
    <source>
        <strain evidence="2">cv. Hass</strain>
    </source>
</reference>
<accession>A0ACC2KUD6</accession>
<sequence length="454" mass="50168">MFTVMMMMMEFLQELLLTAFITIVFAFFFAKLISLSSSPDLDQDLAQRLIPAVDPSQFALSAEKIEAQSIHELKCDGAVSINNEDEPEMKLGGQVAAIVRERDGVELEERLVKDVEFCGELVKRGIGFEISLDSALIGVKEGLGEGNGAELLKSGDLDVEEAKDEKKSERDGEFDVGLVKDEFEAREEKKSERDGEFDVGSVEEASRSDLNEFEAKEGKKTDGNDEIDVESVKEASKEEKRSEIDGEFDLGLVKEEVKSARSNVADKGIAIEKGDLFDDEDDEWEGIERSELEKRFAAMASRVALGGGDILSKLGSDVEMQLYGLHKVATEGPCYEPQPSMLKVSARAKWHAWQRLGNMNPEVAMEQYINLLSDSIPGWIGEKPDDNNIKKEVDVSSTVPVCGSKPSNLASSPHHLMSSIYERIPEIHHCVLKGDDIDGPKFLEQEHSVNDASA</sequence>
<dbReference type="Proteomes" id="UP001234297">
    <property type="component" value="Chromosome 11"/>
</dbReference>